<dbReference type="InterPro" id="IPR003737">
    <property type="entry name" value="GlcNAc_PI_deacetylase-related"/>
</dbReference>
<dbReference type="AlphaFoldDB" id="A0A5C5G875"/>
<protein>
    <submittedName>
        <fullName evidence="2">PIG-L family deacetylase</fullName>
    </submittedName>
</protein>
<dbReference type="Proteomes" id="UP000314011">
    <property type="component" value="Unassembled WGS sequence"/>
</dbReference>
<comment type="caution">
    <text evidence="2">The sequence shown here is derived from an EMBL/GenBank/DDBJ whole genome shotgun (WGS) entry which is preliminary data.</text>
</comment>
<organism evidence="2 3">
    <name type="scientific">Pelagovum pacificum</name>
    <dbReference type="NCBI Taxonomy" id="2588711"/>
    <lineage>
        <taxon>Bacteria</taxon>
        <taxon>Pseudomonadati</taxon>
        <taxon>Pseudomonadota</taxon>
        <taxon>Alphaproteobacteria</taxon>
        <taxon>Rhodobacterales</taxon>
        <taxon>Paracoccaceae</taxon>
        <taxon>Pelagovum</taxon>
    </lineage>
</organism>
<reference evidence="2 3" key="1">
    <citation type="submission" date="2019-06" db="EMBL/GenBank/DDBJ databases">
        <title>Genome of new Rhodobacteraceae sp. SM1903.</title>
        <authorList>
            <person name="Ren X."/>
        </authorList>
    </citation>
    <scope>NUCLEOTIDE SEQUENCE [LARGE SCALE GENOMIC DNA]</scope>
    <source>
        <strain evidence="2 3">SM1903</strain>
    </source>
</reference>
<evidence type="ECO:0000313" key="2">
    <source>
        <dbReference type="EMBL" id="TNY30973.1"/>
    </source>
</evidence>
<dbReference type="InterPro" id="IPR029062">
    <property type="entry name" value="Class_I_gatase-like"/>
</dbReference>
<keyword evidence="3" id="KW-1185">Reference proteome</keyword>
<feature type="region of interest" description="Disordered" evidence="1">
    <location>
        <begin position="372"/>
        <end position="391"/>
    </location>
</feature>
<dbReference type="SUPFAM" id="SSF102588">
    <property type="entry name" value="LmbE-like"/>
    <property type="match status" value="1"/>
</dbReference>
<dbReference type="RefSeq" id="WP_140197241.1">
    <property type="nucleotide sequence ID" value="NZ_CP065915.1"/>
</dbReference>
<dbReference type="Pfam" id="PF02585">
    <property type="entry name" value="PIG-L"/>
    <property type="match status" value="1"/>
</dbReference>
<proteinExistence type="predicted"/>
<name>A0A5C5G875_9RHOB</name>
<gene>
    <name evidence="2" type="ORF">FHY64_17915</name>
</gene>
<dbReference type="InterPro" id="IPR024078">
    <property type="entry name" value="LmbE-like_dom_sf"/>
</dbReference>
<sequence>MPTPDQSRIETEAARPLAARLWQALQPLRSVTSFMQTGAHPDDETSAMLATLGLRDGMALAYACSTRGEGGQNDIGTEAGAEIGTLRTAEMERAADVLDMRLYWFGEGPADPIHDFGFSKSGEETIDRWGRDRTLARFVEIVRTERPDILCPTFLNIPGQHGHHRAMTLAAQEVMALAADPAFGGNDLPPWEVSKLYLPAWSGAGGAYDDEEPPPLATVEVDASGSDPVLGFGYLRIGQQSRAFHRTQGMGRWVPSGTSQTFPLHLLETRVGSDSGHPSDNLPRRLSDIDSALAPADAAIDRAIAAFPDRAAILSAAAEALSVIRQATVPGEDHRLARKIDQLARVMRLCALPDASARTERTFLAPGDTVPLHVEARDPDHGETRTDLSLPDGVTATEDALIVASDAAQSPVPMDYDPLRPAAPALLVHVAAHGAEATSAVAFDNPPLILPAPRATLSRQRAILNTTLPGRSLSLSITDTGGGTPAFDLPDCWRQDWQGRDVTITAPDDLSEALQTFPLLLDGAPASTVRRIEHPHVASRFLATPAELDVRTAAIAAPRGRIGYIGAGNDRAGDWLAAIGADVTQLSDADLAGTTPFAGYDTILIGVFAFRFRPGLINLAPILHEWVREGGNLVTLYHRPWDLWDPDSTPPARLEVGQPSLRWRVTDEQAEVTVLAPDHPLLTGPNRIVPEDWTGWHKERGLYFAKSWDEAYRPLLSMADPGEAPHEGSLLSASIGEGRHTHCALILHHQMERLVPGAFRLMANLVDAG</sequence>
<accession>A0A5C5G875</accession>
<feature type="compositionally biased region" description="Basic and acidic residues" evidence="1">
    <location>
        <begin position="374"/>
        <end position="386"/>
    </location>
</feature>
<dbReference type="OrthoDB" id="9759749at2"/>
<dbReference type="Gene3D" id="3.40.50.10320">
    <property type="entry name" value="LmbE-like"/>
    <property type="match status" value="1"/>
</dbReference>
<evidence type="ECO:0000256" key="1">
    <source>
        <dbReference type="SAM" id="MobiDB-lite"/>
    </source>
</evidence>
<dbReference type="SUPFAM" id="SSF52317">
    <property type="entry name" value="Class I glutamine amidotransferase-like"/>
    <property type="match status" value="1"/>
</dbReference>
<dbReference type="EMBL" id="VFFF01000003">
    <property type="protein sequence ID" value="TNY30973.1"/>
    <property type="molecule type" value="Genomic_DNA"/>
</dbReference>
<evidence type="ECO:0000313" key="3">
    <source>
        <dbReference type="Proteomes" id="UP000314011"/>
    </source>
</evidence>